<reference evidence="1 2" key="1">
    <citation type="submission" date="2018-11" db="EMBL/GenBank/DDBJ databases">
        <authorList>
            <person name="Kuo S.-C."/>
            <person name="Chen F.-J."/>
            <person name="Liao Y.-C."/>
        </authorList>
    </citation>
    <scope>NUCLEOTIDE SEQUENCE [LARGE SCALE GENOMIC DNA]</scope>
    <source>
        <strain evidence="1 2">2014S06-099</strain>
    </source>
</reference>
<protein>
    <submittedName>
        <fullName evidence="1">Uncharacterized protein</fullName>
    </submittedName>
</protein>
<dbReference type="EMBL" id="CP033540">
    <property type="protein sequence ID" value="AZC00457.1"/>
    <property type="molecule type" value="Genomic_DNA"/>
</dbReference>
<gene>
    <name evidence="1" type="ORF">DKE52_008105</name>
</gene>
<evidence type="ECO:0000313" key="1">
    <source>
        <dbReference type="EMBL" id="AZC00457.1"/>
    </source>
</evidence>
<organism evidence="1 2">
    <name type="scientific">Acinetobacter pittii</name>
    <name type="common">Acinetobacter genomosp. 3</name>
    <dbReference type="NCBI Taxonomy" id="48296"/>
    <lineage>
        <taxon>Bacteria</taxon>
        <taxon>Pseudomonadati</taxon>
        <taxon>Pseudomonadota</taxon>
        <taxon>Gammaproteobacteria</taxon>
        <taxon>Moraxellales</taxon>
        <taxon>Moraxellaceae</taxon>
        <taxon>Acinetobacter</taxon>
        <taxon>Acinetobacter calcoaceticus/baumannii complex</taxon>
    </lineage>
</organism>
<sequence length="65" mass="7616">MNQTNLAIAALSASFANAMNKIDPKFSTLFLEEIENRYHELKDMELIHVEAMETLNWTREFIQNK</sequence>
<dbReference type="Proteomes" id="UP000254410">
    <property type="component" value="Chromosome"/>
</dbReference>
<name>A0A3G6YJM5_ACIPI</name>
<proteinExistence type="predicted"/>
<evidence type="ECO:0000313" key="2">
    <source>
        <dbReference type="Proteomes" id="UP000254410"/>
    </source>
</evidence>
<dbReference type="AlphaFoldDB" id="A0A3G6YJM5"/>
<reference evidence="1 2" key="2">
    <citation type="submission" date="2018-12" db="EMBL/GenBank/DDBJ databases">
        <title>Molecular Epidemiology of Emerging Carbapenem-Resistance in Acinetobacter nosocomialis and Acinetobacter pittii in Taiwan, 2010-2014.</title>
        <authorList>
            <person name="Huang W.-C."/>
            <person name="Wang H.-Y."/>
            <person name="Lai J.-F."/>
            <person name="Lauderdale T.-L."/>
            <person name="Sytwu H.-K."/>
        </authorList>
    </citation>
    <scope>NUCLEOTIDE SEQUENCE [LARGE SCALE GENOMIC DNA]</scope>
    <source>
        <strain evidence="1 2">2014S06-099</strain>
    </source>
</reference>
<accession>A0A3G6YJM5</accession>